<feature type="domain" description="Protein kinase" evidence="2">
    <location>
        <begin position="18"/>
        <end position="139"/>
    </location>
</feature>
<dbReference type="AlphaFoldDB" id="A0A7R9CD04"/>
<reference evidence="3" key="1">
    <citation type="submission" date="2020-11" db="EMBL/GenBank/DDBJ databases">
        <authorList>
            <person name="Tran Van P."/>
        </authorList>
    </citation>
    <scope>NUCLEOTIDE SEQUENCE</scope>
</reference>
<evidence type="ECO:0000256" key="1">
    <source>
        <dbReference type="PROSITE-ProRule" id="PRU10141"/>
    </source>
</evidence>
<evidence type="ECO:0000313" key="3">
    <source>
        <dbReference type="EMBL" id="CAD7394374.1"/>
    </source>
</evidence>
<proteinExistence type="predicted"/>
<sequence length="139" mass="15554">MATSLSTIKQEFIVGGKYRLVRKIGSGSFGDIYLGINITNGEEVAVKLESVRARHPQLLYESKLYKILHGGVGIPHISCGCETSRADDRENHHVTLASFRRQTALDGSRVNLSCDVITHMAHKPWPACYCAFPPFRWPR</sequence>
<keyword evidence="1" id="KW-0067">ATP-binding</keyword>
<organism evidence="3">
    <name type="scientific">Timema cristinae</name>
    <name type="common">Walking stick</name>
    <dbReference type="NCBI Taxonomy" id="61476"/>
    <lineage>
        <taxon>Eukaryota</taxon>
        <taxon>Metazoa</taxon>
        <taxon>Ecdysozoa</taxon>
        <taxon>Arthropoda</taxon>
        <taxon>Hexapoda</taxon>
        <taxon>Insecta</taxon>
        <taxon>Pterygota</taxon>
        <taxon>Neoptera</taxon>
        <taxon>Polyneoptera</taxon>
        <taxon>Phasmatodea</taxon>
        <taxon>Timematodea</taxon>
        <taxon>Timematoidea</taxon>
        <taxon>Timematidae</taxon>
        <taxon>Timema</taxon>
    </lineage>
</organism>
<accession>A0A7R9CD04</accession>
<feature type="binding site" evidence="1">
    <location>
        <position position="47"/>
    </location>
    <ligand>
        <name>ATP</name>
        <dbReference type="ChEBI" id="CHEBI:30616"/>
    </ligand>
</feature>
<dbReference type="InterPro" id="IPR000719">
    <property type="entry name" value="Prot_kinase_dom"/>
</dbReference>
<dbReference type="GO" id="GO:0004672">
    <property type="term" value="F:protein kinase activity"/>
    <property type="evidence" value="ECO:0007669"/>
    <property type="project" value="InterPro"/>
</dbReference>
<dbReference type="PROSITE" id="PS50011">
    <property type="entry name" value="PROTEIN_KINASE_DOM"/>
    <property type="match status" value="1"/>
</dbReference>
<gene>
    <name evidence="3" type="ORF">TCEB3V08_LOCUS2299</name>
</gene>
<dbReference type="PROSITE" id="PS00107">
    <property type="entry name" value="PROTEIN_KINASE_ATP"/>
    <property type="match status" value="1"/>
</dbReference>
<protein>
    <recommendedName>
        <fullName evidence="2">Protein kinase domain-containing protein</fullName>
    </recommendedName>
</protein>
<dbReference type="GO" id="GO:0005524">
    <property type="term" value="F:ATP binding"/>
    <property type="evidence" value="ECO:0007669"/>
    <property type="project" value="UniProtKB-UniRule"/>
</dbReference>
<name>A0A7R9CD04_TIMCR</name>
<dbReference type="InterPro" id="IPR017441">
    <property type="entry name" value="Protein_kinase_ATP_BS"/>
</dbReference>
<dbReference type="Gene3D" id="3.30.200.20">
    <property type="entry name" value="Phosphorylase Kinase, domain 1"/>
    <property type="match status" value="1"/>
</dbReference>
<keyword evidence="1" id="KW-0547">Nucleotide-binding</keyword>
<dbReference type="EMBL" id="OC316947">
    <property type="protein sequence ID" value="CAD7394374.1"/>
    <property type="molecule type" value="Genomic_DNA"/>
</dbReference>
<dbReference type="SUPFAM" id="SSF56112">
    <property type="entry name" value="Protein kinase-like (PK-like)"/>
    <property type="match status" value="1"/>
</dbReference>
<dbReference type="InterPro" id="IPR011009">
    <property type="entry name" value="Kinase-like_dom_sf"/>
</dbReference>
<evidence type="ECO:0000259" key="2">
    <source>
        <dbReference type="PROSITE" id="PS50011"/>
    </source>
</evidence>